<dbReference type="FunFam" id="1.10.150.20:FF:000005">
    <property type="entry name" value="UvrABC system protein C"/>
    <property type="match status" value="1"/>
</dbReference>
<organism evidence="18 19">
    <name type="scientific">Elongatibacter sediminis</name>
    <dbReference type="NCBI Taxonomy" id="3119006"/>
    <lineage>
        <taxon>Bacteria</taxon>
        <taxon>Pseudomonadati</taxon>
        <taxon>Pseudomonadota</taxon>
        <taxon>Gammaproteobacteria</taxon>
        <taxon>Chromatiales</taxon>
        <taxon>Wenzhouxiangellaceae</taxon>
        <taxon>Elongatibacter</taxon>
    </lineage>
</organism>
<dbReference type="InterPro" id="IPR004791">
    <property type="entry name" value="UvrC"/>
</dbReference>
<evidence type="ECO:0000256" key="6">
    <source>
        <dbReference type="ARBA" id="ARBA00023204"/>
    </source>
</evidence>
<dbReference type="GO" id="GO:0009381">
    <property type="term" value="F:excinuclease ABC activity"/>
    <property type="evidence" value="ECO:0007669"/>
    <property type="project" value="UniProtKB-UniRule"/>
</dbReference>
<dbReference type="EMBL" id="JAZHOG010000007">
    <property type="protein sequence ID" value="MEJ8568294.1"/>
    <property type="molecule type" value="Genomic_DNA"/>
</dbReference>
<reference evidence="18 19" key="1">
    <citation type="submission" date="2024-02" db="EMBL/GenBank/DDBJ databases">
        <title>A novel Wenzhouxiangellaceae bacterium, isolated from coastal sediments.</title>
        <authorList>
            <person name="Du Z.-J."/>
            <person name="Ye Y.-Q."/>
            <person name="Zhang X.-Y."/>
        </authorList>
    </citation>
    <scope>NUCLEOTIDE SEQUENCE [LARGE SCALE GENOMIC DNA]</scope>
    <source>
        <strain evidence="18 19">CH-27</strain>
    </source>
</reference>
<evidence type="ECO:0000256" key="2">
    <source>
        <dbReference type="ARBA" id="ARBA00022490"/>
    </source>
</evidence>
<keyword evidence="2 13" id="KW-0963">Cytoplasm</keyword>
<proteinExistence type="inferred from homology"/>
<evidence type="ECO:0000256" key="8">
    <source>
        <dbReference type="ARBA" id="ARBA00059452"/>
    </source>
</evidence>
<dbReference type="Gene3D" id="3.30.420.340">
    <property type="entry name" value="UvrC, RNAse H endonuclease domain"/>
    <property type="match status" value="1"/>
</dbReference>
<dbReference type="InterPro" id="IPR010994">
    <property type="entry name" value="RuvA_2-like"/>
</dbReference>
<dbReference type="FunFam" id="3.40.1440.10:FF:000001">
    <property type="entry name" value="UvrABC system protein C"/>
    <property type="match status" value="1"/>
</dbReference>
<dbReference type="Pfam" id="PF14520">
    <property type="entry name" value="HHH_5"/>
    <property type="match status" value="1"/>
</dbReference>
<dbReference type="Gene3D" id="1.10.150.20">
    <property type="entry name" value="5' to 3' exonuclease, C-terminal subdomain"/>
    <property type="match status" value="1"/>
</dbReference>
<dbReference type="InterPro" id="IPR001943">
    <property type="entry name" value="UVR_dom"/>
</dbReference>
<dbReference type="NCBIfam" id="NF001824">
    <property type="entry name" value="PRK00558.1-5"/>
    <property type="match status" value="1"/>
</dbReference>
<evidence type="ECO:0000256" key="10">
    <source>
        <dbReference type="ARBA" id="ARBA00062841"/>
    </source>
</evidence>
<comment type="similarity">
    <text evidence="9 13">Belongs to the UvrC family.</text>
</comment>
<protein>
    <recommendedName>
        <fullName evidence="11 13">UvrABC system protein C</fullName>
        <shortName evidence="13">Protein UvrC</shortName>
    </recommendedName>
    <alternativeName>
        <fullName evidence="12 13">Excinuclease ABC subunit C</fullName>
    </alternativeName>
</protein>
<evidence type="ECO:0000256" key="14">
    <source>
        <dbReference type="SAM" id="MobiDB-lite"/>
    </source>
</evidence>
<evidence type="ECO:0000259" key="16">
    <source>
        <dbReference type="PROSITE" id="PS50164"/>
    </source>
</evidence>
<dbReference type="InterPro" id="IPR036876">
    <property type="entry name" value="UVR_dom_sf"/>
</dbReference>
<dbReference type="PANTHER" id="PTHR30562">
    <property type="entry name" value="UVRC/OXIDOREDUCTASE"/>
    <property type="match status" value="1"/>
</dbReference>
<dbReference type="PROSITE" id="PS50164">
    <property type="entry name" value="GIY_YIG"/>
    <property type="match status" value="1"/>
</dbReference>
<accession>A0AAW9RH12</accession>
<comment type="caution">
    <text evidence="18">The sequence shown here is derived from an EMBL/GenBank/DDBJ whole genome shotgun (WGS) entry which is preliminary data.</text>
</comment>
<dbReference type="GO" id="GO:0009432">
    <property type="term" value="P:SOS response"/>
    <property type="evidence" value="ECO:0007669"/>
    <property type="project" value="UniProtKB-UniRule"/>
</dbReference>
<dbReference type="InterPro" id="IPR047296">
    <property type="entry name" value="GIY-YIG_UvrC_Cho"/>
</dbReference>
<dbReference type="InterPro" id="IPR003583">
    <property type="entry name" value="Hlx-hairpin-Hlx_DNA-bd_motif"/>
</dbReference>
<keyword evidence="4 13" id="KW-0228">DNA excision</keyword>
<dbReference type="SMART" id="SM00278">
    <property type="entry name" value="HhH1"/>
    <property type="match status" value="2"/>
</dbReference>
<evidence type="ECO:0000256" key="1">
    <source>
        <dbReference type="ARBA" id="ARBA00004496"/>
    </source>
</evidence>
<dbReference type="InterPro" id="IPR038476">
    <property type="entry name" value="UvrC_RNase_H_dom_sf"/>
</dbReference>
<keyword evidence="7 13" id="KW-0742">SOS response</keyword>
<keyword evidence="6 13" id="KW-0234">DNA repair</keyword>
<feature type="domain" description="GIY-YIG" evidence="16">
    <location>
        <begin position="8"/>
        <end position="86"/>
    </location>
</feature>
<dbReference type="CDD" id="cd10434">
    <property type="entry name" value="GIY-YIG_UvrC_Cho"/>
    <property type="match status" value="1"/>
</dbReference>
<evidence type="ECO:0000256" key="4">
    <source>
        <dbReference type="ARBA" id="ARBA00022769"/>
    </source>
</evidence>
<dbReference type="GO" id="GO:0003677">
    <property type="term" value="F:DNA binding"/>
    <property type="evidence" value="ECO:0007669"/>
    <property type="project" value="UniProtKB-UniRule"/>
</dbReference>
<evidence type="ECO:0000313" key="19">
    <source>
        <dbReference type="Proteomes" id="UP001359886"/>
    </source>
</evidence>
<dbReference type="GO" id="GO:0009380">
    <property type="term" value="C:excinuclease repair complex"/>
    <property type="evidence" value="ECO:0007669"/>
    <property type="project" value="InterPro"/>
</dbReference>
<dbReference type="InterPro" id="IPR035901">
    <property type="entry name" value="GIY-YIG_endonuc_sf"/>
</dbReference>
<dbReference type="Proteomes" id="UP001359886">
    <property type="component" value="Unassembled WGS sequence"/>
</dbReference>
<comment type="function">
    <text evidence="8 13">The UvrABC repair system catalyzes the recognition and processing of DNA lesions. UvrC both incises the 5' and 3' sides of the lesion. The N-terminal half is responsible for the 3' incision and the C-terminal half is responsible for the 5' incision.</text>
</comment>
<dbReference type="SMART" id="SM00465">
    <property type="entry name" value="GIYc"/>
    <property type="match status" value="1"/>
</dbReference>
<dbReference type="PROSITE" id="PS50151">
    <property type="entry name" value="UVR"/>
    <property type="match status" value="1"/>
</dbReference>
<evidence type="ECO:0000256" key="11">
    <source>
        <dbReference type="ARBA" id="ARBA00067419"/>
    </source>
</evidence>
<evidence type="ECO:0000259" key="15">
    <source>
        <dbReference type="PROSITE" id="PS50151"/>
    </source>
</evidence>
<dbReference type="NCBIfam" id="TIGR00194">
    <property type="entry name" value="uvrC"/>
    <property type="match status" value="1"/>
</dbReference>
<evidence type="ECO:0000256" key="9">
    <source>
        <dbReference type="ARBA" id="ARBA00061531"/>
    </source>
</evidence>
<keyword evidence="3 13" id="KW-0227">DNA damage</keyword>
<dbReference type="SUPFAM" id="SSF46600">
    <property type="entry name" value="C-terminal UvrC-binding domain of UvrB"/>
    <property type="match status" value="1"/>
</dbReference>
<dbReference type="SUPFAM" id="SSF82771">
    <property type="entry name" value="GIY-YIG endonuclease"/>
    <property type="match status" value="1"/>
</dbReference>
<dbReference type="InterPro" id="IPR001162">
    <property type="entry name" value="UvrC_RNase_H_dom"/>
</dbReference>
<dbReference type="InterPro" id="IPR000305">
    <property type="entry name" value="GIY-YIG_endonuc"/>
</dbReference>
<feature type="domain" description="UVR" evidence="15">
    <location>
        <begin position="196"/>
        <end position="231"/>
    </location>
</feature>
<dbReference type="Gene3D" id="3.40.1440.10">
    <property type="entry name" value="GIY-YIG endonuclease"/>
    <property type="match status" value="1"/>
</dbReference>
<evidence type="ECO:0000313" key="18">
    <source>
        <dbReference type="EMBL" id="MEJ8568294.1"/>
    </source>
</evidence>
<dbReference type="SUPFAM" id="SSF47781">
    <property type="entry name" value="RuvA domain 2-like"/>
    <property type="match status" value="1"/>
</dbReference>
<dbReference type="Pfam" id="PF01541">
    <property type="entry name" value="GIY-YIG"/>
    <property type="match status" value="1"/>
</dbReference>
<dbReference type="PROSITE" id="PS50165">
    <property type="entry name" value="UVRC"/>
    <property type="match status" value="1"/>
</dbReference>
<sequence length="594" mass="66489">MFAGRLPTGPGVYMMRDAEERALYVGKARNLRKRVASYFDTRPKVDRIMRMLAQVESMEVSLTRTEGEALLLENEWIKSLKPRYNILLRDDKSYPRIVVTDRHQFPRITFHRGAKDSGNRYFGPYPSAGSVRESLSLIQKLFRIRNCEDSYFEHRKRPCLQYQIRRCTAPCVGFVTAEEYAEQVSDAVLFLEGRDQKILTRLIRRMEEAAERQEYEAAAMYRDQINALKQMQAHQFVSGGGDVDFVAVAQDRGKSCVQVVSVRGGRNLGQRSHFPSQAEHREAGEVLNAFVGQYYQNRLPPAHIVLSHAIEDRDLLADALSAAAGRKVQIQPHPRGARRQMVELAQKNAAQALGLRLASEANVQRQLESLRDELGLDEVPASIECFDISHTAGSQAMGSCVAFDASGPVKSCYRRYKLRDITPGDDYAAMKQVLTRRYGRLQAEEGELPDLVLIDGGKGQLKQAIEVLADLGLNDVALVGVAKGPSRRPGYEEWVRPPPQAPLYPGPASPASHLVQRIRDEAHRFAITGHRASRTKASTHSGLEDIPGVGPKRRRQLLSHFGGLQGVRKAGVEELASVPGINRHLAEQIFRTLH</sequence>
<dbReference type="Pfam" id="PF02151">
    <property type="entry name" value="UVR"/>
    <property type="match status" value="1"/>
</dbReference>
<name>A0AAW9RH12_9GAMM</name>
<evidence type="ECO:0000256" key="7">
    <source>
        <dbReference type="ARBA" id="ARBA00023236"/>
    </source>
</evidence>
<gene>
    <name evidence="13 18" type="primary">uvrC</name>
    <name evidence="18" type="ORF">V3330_11715</name>
</gene>
<feature type="domain" description="UvrC family homology region profile" evidence="17">
    <location>
        <begin position="245"/>
        <end position="468"/>
    </location>
</feature>
<evidence type="ECO:0000256" key="12">
    <source>
        <dbReference type="ARBA" id="ARBA00077138"/>
    </source>
</evidence>
<comment type="subunit">
    <text evidence="10 13">Interacts with UvrB in an incision complex.</text>
</comment>
<feature type="region of interest" description="Disordered" evidence="14">
    <location>
        <begin position="529"/>
        <end position="550"/>
    </location>
</feature>
<dbReference type="AlphaFoldDB" id="A0AAW9RH12"/>
<dbReference type="HAMAP" id="MF_00203">
    <property type="entry name" value="UvrC"/>
    <property type="match status" value="1"/>
</dbReference>
<dbReference type="Pfam" id="PF22920">
    <property type="entry name" value="UvrC_RNaseH"/>
    <property type="match status" value="1"/>
</dbReference>
<keyword evidence="19" id="KW-1185">Reference proteome</keyword>
<dbReference type="GO" id="GO:0006289">
    <property type="term" value="P:nucleotide-excision repair"/>
    <property type="evidence" value="ECO:0007669"/>
    <property type="project" value="UniProtKB-UniRule"/>
</dbReference>
<dbReference type="PANTHER" id="PTHR30562:SF1">
    <property type="entry name" value="UVRABC SYSTEM PROTEIN C"/>
    <property type="match status" value="1"/>
</dbReference>
<dbReference type="Pfam" id="PF08459">
    <property type="entry name" value="UvrC_RNaseH_dom"/>
    <property type="match status" value="1"/>
</dbReference>
<evidence type="ECO:0000259" key="17">
    <source>
        <dbReference type="PROSITE" id="PS50165"/>
    </source>
</evidence>
<dbReference type="InterPro" id="IPR050066">
    <property type="entry name" value="UvrABC_protein_C"/>
</dbReference>
<comment type="subcellular location">
    <subcellularLocation>
        <location evidence="1 13">Cytoplasm</location>
    </subcellularLocation>
</comment>
<keyword evidence="5 13" id="KW-0267">Excision nuclease</keyword>
<dbReference type="GO" id="GO:0005737">
    <property type="term" value="C:cytoplasm"/>
    <property type="evidence" value="ECO:0007669"/>
    <property type="project" value="UniProtKB-SubCell"/>
</dbReference>
<dbReference type="FunFam" id="3.30.420.340:FF:000001">
    <property type="entry name" value="UvrABC system protein C"/>
    <property type="match status" value="1"/>
</dbReference>
<evidence type="ECO:0000256" key="5">
    <source>
        <dbReference type="ARBA" id="ARBA00022881"/>
    </source>
</evidence>
<dbReference type="Gene3D" id="4.10.860.10">
    <property type="entry name" value="UVR domain"/>
    <property type="match status" value="1"/>
</dbReference>
<evidence type="ECO:0000256" key="13">
    <source>
        <dbReference type="HAMAP-Rule" id="MF_00203"/>
    </source>
</evidence>
<evidence type="ECO:0000256" key="3">
    <source>
        <dbReference type="ARBA" id="ARBA00022763"/>
    </source>
</evidence>